<dbReference type="SUPFAM" id="SSF52980">
    <property type="entry name" value="Restriction endonuclease-like"/>
    <property type="match status" value="1"/>
</dbReference>
<dbReference type="InterPro" id="IPR025159">
    <property type="entry name" value="AbiEi_N"/>
</dbReference>
<dbReference type="Pfam" id="PF04480">
    <property type="entry name" value="DUF559"/>
    <property type="match status" value="1"/>
</dbReference>
<comment type="caution">
    <text evidence="3">The sequence shown here is derived from an EMBL/GenBank/DDBJ whole genome shotgun (WGS) entry which is preliminary data.</text>
</comment>
<evidence type="ECO:0000259" key="1">
    <source>
        <dbReference type="Pfam" id="PF04480"/>
    </source>
</evidence>
<dbReference type="EMBL" id="QEKW01000020">
    <property type="protein sequence ID" value="PVZ03676.1"/>
    <property type="molecule type" value="Genomic_DNA"/>
</dbReference>
<dbReference type="Gene3D" id="3.40.960.10">
    <property type="entry name" value="VSR Endonuclease"/>
    <property type="match status" value="1"/>
</dbReference>
<accession>A0A2U1EUS0</accession>
<protein>
    <submittedName>
        <fullName evidence="3">Putative transcriptional regulator of viral defense system</fullName>
    </submittedName>
</protein>
<sequence length="302" mass="32934">MGLHPVDLATVLRRQHGVVTTRQARAAGVGPRARRARVARGEWERLAAGLYRALDRPAGPEARVWAAVLLAGEGATLCGAAAGWWWGLVATCPRTIRVAVDRARTVGASLEGLHVVRRDLGADEIVHRRGVPVVHLALAVLETAVEVGGEEGDRVLDRALQRRVDLAALRRAHARALGRRGSTAMGDLLVRAAGGAAFELERRAHAMLRTAGVADWRANARLVLPDRAVVADLVFDRERVVVELKGWAYHRTLEDLQADATRENALQLAGWTVLQFTWWDVVLRPGDCLARLRAARGRRLAA</sequence>
<dbReference type="Proteomes" id="UP000245639">
    <property type="component" value="Unassembled WGS sequence"/>
</dbReference>
<keyword evidence="4" id="KW-1185">Reference proteome</keyword>
<dbReference type="Pfam" id="PF13338">
    <property type="entry name" value="AbiEi_4"/>
    <property type="match status" value="1"/>
</dbReference>
<feature type="domain" description="DUF559" evidence="1">
    <location>
        <begin position="202"/>
        <end position="288"/>
    </location>
</feature>
<evidence type="ECO:0000313" key="3">
    <source>
        <dbReference type="EMBL" id="PVZ03676.1"/>
    </source>
</evidence>
<name>A0A2U1EUS0_9PSEU</name>
<organism evidence="3 4">
    <name type="scientific">Actinomycetospora cinnamomea</name>
    <dbReference type="NCBI Taxonomy" id="663609"/>
    <lineage>
        <taxon>Bacteria</taxon>
        <taxon>Bacillati</taxon>
        <taxon>Actinomycetota</taxon>
        <taxon>Actinomycetes</taxon>
        <taxon>Pseudonocardiales</taxon>
        <taxon>Pseudonocardiaceae</taxon>
        <taxon>Actinomycetospora</taxon>
    </lineage>
</organism>
<dbReference type="InterPro" id="IPR011335">
    <property type="entry name" value="Restrct_endonuc-II-like"/>
</dbReference>
<gene>
    <name evidence="3" type="ORF">C8D89_12033</name>
</gene>
<dbReference type="OrthoDB" id="5243722at2"/>
<reference evidence="3 4" key="1">
    <citation type="submission" date="2018-04" db="EMBL/GenBank/DDBJ databases">
        <title>Genomic Encyclopedia of Type Strains, Phase IV (KMG-IV): sequencing the most valuable type-strain genomes for metagenomic binning, comparative biology and taxonomic classification.</title>
        <authorList>
            <person name="Goeker M."/>
        </authorList>
    </citation>
    <scope>NUCLEOTIDE SEQUENCE [LARGE SCALE GENOMIC DNA]</scope>
    <source>
        <strain evidence="3 4">DSM 45771</strain>
    </source>
</reference>
<dbReference type="AlphaFoldDB" id="A0A2U1EUS0"/>
<proteinExistence type="predicted"/>
<evidence type="ECO:0000313" key="4">
    <source>
        <dbReference type="Proteomes" id="UP000245639"/>
    </source>
</evidence>
<evidence type="ECO:0000259" key="2">
    <source>
        <dbReference type="Pfam" id="PF13338"/>
    </source>
</evidence>
<feature type="domain" description="AbiEi antitoxin N-terminal" evidence="2">
    <location>
        <begin position="8"/>
        <end position="52"/>
    </location>
</feature>
<dbReference type="InterPro" id="IPR007569">
    <property type="entry name" value="DUF559"/>
</dbReference>
<dbReference type="RefSeq" id="WP_116710811.1">
    <property type="nucleotide sequence ID" value="NZ_QEKW01000020.1"/>
</dbReference>